<keyword evidence="1 2" id="KW-0238">DNA-binding</keyword>
<organism evidence="4 5">
    <name type="scientific">Microbulbifer echini</name>
    <dbReference type="NCBI Taxonomy" id="1529067"/>
    <lineage>
        <taxon>Bacteria</taxon>
        <taxon>Pseudomonadati</taxon>
        <taxon>Pseudomonadota</taxon>
        <taxon>Gammaproteobacteria</taxon>
        <taxon>Cellvibrionales</taxon>
        <taxon>Microbulbiferaceae</taxon>
        <taxon>Microbulbifer</taxon>
    </lineage>
</organism>
<dbReference type="PRINTS" id="PR00455">
    <property type="entry name" value="HTHTETR"/>
</dbReference>
<dbReference type="InterPro" id="IPR036271">
    <property type="entry name" value="Tet_transcr_reg_TetR-rel_C_sf"/>
</dbReference>
<dbReference type="Proteomes" id="UP001569414">
    <property type="component" value="Unassembled WGS sequence"/>
</dbReference>
<dbReference type="RefSeq" id="WP_371842248.1">
    <property type="nucleotide sequence ID" value="NZ_JBGMEL010000001.1"/>
</dbReference>
<dbReference type="PROSITE" id="PS50977">
    <property type="entry name" value="HTH_TETR_2"/>
    <property type="match status" value="1"/>
</dbReference>
<evidence type="ECO:0000313" key="5">
    <source>
        <dbReference type="Proteomes" id="UP001569414"/>
    </source>
</evidence>
<dbReference type="EMBL" id="JBGMEL010000001">
    <property type="protein sequence ID" value="MFA0789058.1"/>
    <property type="molecule type" value="Genomic_DNA"/>
</dbReference>
<dbReference type="InterPro" id="IPR001647">
    <property type="entry name" value="HTH_TetR"/>
</dbReference>
<dbReference type="PANTHER" id="PTHR30055:SF146">
    <property type="entry name" value="HTH-TYPE TRANSCRIPTIONAL DUAL REGULATOR CECR"/>
    <property type="match status" value="1"/>
</dbReference>
<dbReference type="SUPFAM" id="SSF48498">
    <property type="entry name" value="Tetracyclin repressor-like, C-terminal domain"/>
    <property type="match status" value="1"/>
</dbReference>
<evidence type="ECO:0000313" key="4">
    <source>
        <dbReference type="EMBL" id="MFA0789058.1"/>
    </source>
</evidence>
<comment type="caution">
    <text evidence="4">The sequence shown here is derived from an EMBL/GenBank/DDBJ whole genome shotgun (WGS) entry which is preliminary data.</text>
</comment>
<evidence type="ECO:0000256" key="2">
    <source>
        <dbReference type="PROSITE-ProRule" id="PRU00335"/>
    </source>
</evidence>
<protein>
    <submittedName>
        <fullName evidence="4">TetR/AcrR family transcriptional regulator</fullName>
    </submittedName>
</protein>
<dbReference type="Gene3D" id="1.10.357.10">
    <property type="entry name" value="Tetracycline Repressor, domain 2"/>
    <property type="match status" value="1"/>
</dbReference>
<dbReference type="InterPro" id="IPR039536">
    <property type="entry name" value="TetR_C_Proteobacteria"/>
</dbReference>
<keyword evidence="5" id="KW-1185">Reference proteome</keyword>
<accession>A0ABV4NI42</accession>
<proteinExistence type="predicted"/>
<feature type="domain" description="HTH tetR-type" evidence="3">
    <location>
        <begin position="17"/>
        <end position="77"/>
    </location>
</feature>
<name>A0ABV4NI42_9GAMM</name>
<evidence type="ECO:0000256" key="1">
    <source>
        <dbReference type="ARBA" id="ARBA00023125"/>
    </source>
</evidence>
<evidence type="ECO:0000259" key="3">
    <source>
        <dbReference type="PROSITE" id="PS50977"/>
    </source>
</evidence>
<reference evidence="4 5" key="1">
    <citation type="submission" date="2024-08" db="EMBL/GenBank/DDBJ databases">
        <authorList>
            <person name="Ishaq N."/>
        </authorList>
    </citation>
    <scope>NUCLEOTIDE SEQUENCE [LARGE SCALE GENOMIC DNA]</scope>
    <source>
        <strain evidence="4 5">JCM 30400</strain>
    </source>
</reference>
<dbReference type="PANTHER" id="PTHR30055">
    <property type="entry name" value="HTH-TYPE TRANSCRIPTIONAL REGULATOR RUTR"/>
    <property type="match status" value="1"/>
</dbReference>
<dbReference type="Pfam" id="PF00440">
    <property type="entry name" value="TetR_N"/>
    <property type="match status" value="1"/>
</dbReference>
<feature type="DNA-binding region" description="H-T-H motif" evidence="2">
    <location>
        <begin position="40"/>
        <end position="59"/>
    </location>
</feature>
<dbReference type="Pfam" id="PF14246">
    <property type="entry name" value="TetR_C_7"/>
    <property type="match status" value="1"/>
</dbReference>
<dbReference type="InterPro" id="IPR050109">
    <property type="entry name" value="HTH-type_TetR-like_transc_reg"/>
</dbReference>
<dbReference type="Gene3D" id="1.10.10.60">
    <property type="entry name" value="Homeodomain-like"/>
    <property type="match status" value="1"/>
</dbReference>
<dbReference type="InterPro" id="IPR009057">
    <property type="entry name" value="Homeodomain-like_sf"/>
</dbReference>
<sequence length="213" mass="23609">MSEQSQAAAQRGRPKDPAKRQAILDAAKELFLTRGFAATSVDAVASAAGVSKLTVYSHFSDKETLFSAAITSRCEMMMPLPIFDLKEGDAVAEVLERIGQAFLGMVDNEDSIRLLRLLCALASQESQNSKLAQLFFDAGPQRILREIEQLLQRATEMGKLRVDDPAEAAEHFMGLLLGCRHMRVLIGCCEVQAEAERHERVHRAVALFMRGYR</sequence>
<dbReference type="SUPFAM" id="SSF46689">
    <property type="entry name" value="Homeodomain-like"/>
    <property type="match status" value="1"/>
</dbReference>
<gene>
    <name evidence="4" type="ORF">ACCI51_00775</name>
</gene>